<keyword evidence="3 6" id="KW-0808">Transferase</keyword>
<dbReference type="SUPFAM" id="SSF56266">
    <property type="entry name" value="DmpA/ArgJ-like"/>
    <property type="match status" value="1"/>
</dbReference>
<dbReference type="GO" id="GO:0004358">
    <property type="term" value="F:L-glutamate N-acetyltransferase activity, acting on acetyl-L-ornithine as donor"/>
    <property type="evidence" value="ECO:0007669"/>
    <property type="project" value="UniProtKB-UniRule"/>
</dbReference>
<feature type="chain" id="PRO_5023523388" description="Arginine biosynthesis bifunctional protein ArgJ alpha chain" evidence="6">
    <location>
        <begin position="1"/>
        <end position="202"/>
    </location>
</feature>
<keyword evidence="6" id="KW-0028">Amino-acid biosynthesis</keyword>
<comment type="catalytic activity">
    <reaction evidence="6">
        <text>L-glutamate + acetyl-CoA = N-acetyl-L-glutamate + CoA + H(+)</text>
        <dbReference type="Rhea" id="RHEA:24292"/>
        <dbReference type="ChEBI" id="CHEBI:15378"/>
        <dbReference type="ChEBI" id="CHEBI:29985"/>
        <dbReference type="ChEBI" id="CHEBI:44337"/>
        <dbReference type="ChEBI" id="CHEBI:57287"/>
        <dbReference type="ChEBI" id="CHEBI:57288"/>
        <dbReference type="EC" id="2.3.1.1"/>
    </reaction>
</comment>
<feature type="site" description="Involved in the stabilization of negative charge on the oxyanion by the formation of the oxyanion hole" evidence="6">
    <location>
        <position position="115"/>
    </location>
</feature>
<feature type="binding site" evidence="6">
    <location>
        <position position="289"/>
    </location>
    <ligand>
        <name>substrate</name>
    </ligand>
</feature>
<feature type="binding site" evidence="6">
    <location>
        <position position="178"/>
    </location>
    <ligand>
        <name>substrate</name>
    </ligand>
</feature>
<keyword evidence="5 6" id="KW-0012">Acyltransferase</keyword>
<keyword evidence="6" id="KW-0511">Multifunctional enzyme</keyword>
<dbReference type="HAMAP" id="MF_01106">
    <property type="entry name" value="ArgJ"/>
    <property type="match status" value="1"/>
</dbReference>
<comment type="catalytic activity">
    <reaction evidence="6">
        <text>N(2)-acetyl-L-ornithine + L-glutamate = N-acetyl-L-glutamate + L-ornithine</text>
        <dbReference type="Rhea" id="RHEA:15349"/>
        <dbReference type="ChEBI" id="CHEBI:29985"/>
        <dbReference type="ChEBI" id="CHEBI:44337"/>
        <dbReference type="ChEBI" id="CHEBI:46911"/>
        <dbReference type="ChEBI" id="CHEBI:57805"/>
        <dbReference type="EC" id="2.3.1.35"/>
    </reaction>
</comment>
<dbReference type="InterPro" id="IPR016117">
    <property type="entry name" value="ArgJ-like_dom_sf"/>
</dbReference>
<dbReference type="UniPathway" id="UPA00068">
    <property type="reaction ID" value="UER00106"/>
</dbReference>
<dbReference type="PANTHER" id="PTHR23100:SF0">
    <property type="entry name" value="ARGININE BIOSYNTHESIS BIFUNCTIONAL PROTEIN ARGJ, MITOCHONDRIAL"/>
    <property type="match status" value="1"/>
</dbReference>
<feature type="binding site" evidence="6">
    <location>
        <position position="415"/>
    </location>
    <ligand>
        <name>substrate</name>
    </ligand>
</feature>
<proteinExistence type="inferred from homology"/>
<dbReference type="EC" id="2.3.1.35" evidence="6"/>
<dbReference type="InterPro" id="IPR042195">
    <property type="entry name" value="ArgJ_beta_C"/>
</dbReference>
<comment type="pathway">
    <text evidence="6">Amino-acid biosynthesis; L-arginine biosynthesis; L-ornithine and N-acetyl-L-glutamate from L-glutamate and N(2)-acetyl-L-ornithine (cyclic): step 1/1.</text>
</comment>
<comment type="similarity">
    <text evidence="1 6">Belongs to the ArgJ family.</text>
</comment>
<dbReference type="EMBL" id="MHFR01000016">
    <property type="protein sequence ID" value="OGW99070.1"/>
    <property type="molecule type" value="Genomic_DNA"/>
</dbReference>
<keyword evidence="4 6" id="KW-0068">Autocatalytic cleavage</keyword>
<feature type="binding site" evidence="6">
    <location>
        <position position="203"/>
    </location>
    <ligand>
        <name>substrate</name>
    </ligand>
</feature>
<comment type="subcellular location">
    <subcellularLocation>
        <location evidence="6">Cytoplasm</location>
    </subcellularLocation>
</comment>
<dbReference type="PANTHER" id="PTHR23100">
    <property type="entry name" value="ARGININE BIOSYNTHESIS BIFUNCTIONAL PROTEIN ARGJ"/>
    <property type="match status" value="1"/>
</dbReference>
<evidence type="ECO:0000313" key="8">
    <source>
        <dbReference type="Proteomes" id="UP000178187"/>
    </source>
</evidence>
<evidence type="ECO:0000256" key="6">
    <source>
        <dbReference type="HAMAP-Rule" id="MF_01106"/>
    </source>
</evidence>
<feature type="site" description="Cleavage; by autolysis" evidence="6">
    <location>
        <begin position="202"/>
        <end position="203"/>
    </location>
</feature>
<dbReference type="GO" id="GO:0006592">
    <property type="term" value="P:ornithine biosynthetic process"/>
    <property type="evidence" value="ECO:0007669"/>
    <property type="project" value="TreeGrafter"/>
</dbReference>
<dbReference type="Gene3D" id="3.60.70.12">
    <property type="entry name" value="L-amino peptidase D-ALA esterase/amidase"/>
    <property type="match status" value="1"/>
</dbReference>
<dbReference type="Pfam" id="PF01960">
    <property type="entry name" value="ArgJ"/>
    <property type="match status" value="1"/>
</dbReference>
<dbReference type="NCBIfam" id="TIGR00120">
    <property type="entry name" value="ArgJ"/>
    <property type="match status" value="1"/>
</dbReference>
<evidence type="ECO:0000256" key="3">
    <source>
        <dbReference type="ARBA" id="ARBA00022679"/>
    </source>
</evidence>
<feature type="site" description="Involved in the stabilization of negative charge on the oxyanion by the formation of the oxyanion hole" evidence="6">
    <location>
        <position position="116"/>
    </location>
</feature>
<reference evidence="7 8" key="1">
    <citation type="journal article" date="2016" name="Nat. Commun.">
        <title>Thousands of microbial genomes shed light on interconnected biogeochemical processes in an aquifer system.</title>
        <authorList>
            <person name="Anantharaman K."/>
            <person name="Brown C.T."/>
            <person name="Hug L.A."/>
            <person name="Sharon I."/>
            <person name="Castelle C.J."/>
            <person name="Probst A.J."/>
            <person name="Thomas B.C."/>
            <person name="Singh A."/>
            <person name="Wilkins M.J."/>
            <person name="Karaoz U."/>
            <person name="Brodie E.L."/>
            <person name="Williams K.H."/>
            <person name="Hubbard S.S."/>
            <person name="Banfield J.F."/>
        </authorList>
    </citation>
    <scope>NUCLEOTIDE SEQUENCE [LARGE SCALE GENOMIC DNA]</scope>
</reference>
<keyword evidence="6" id="KW-0055">Arginine biosynthesis</keyword>
<dbReference type="Gene3D" id="3.10.20.340">
    <property type="entry name" value="ArgJ beta chain, C-terminal domain"/>
    <property type="match status" value="1"/>
</dbReference>
<dbReference type="InterPro" id="IPR002813">
    <property type="entry name" value="Arg_biosynth_ArgJ"/>
</dbReference>
<gene>
    <name evidence="6" type="primary">argJ</name>
    <name evidence="7" type="ORF">A3G33_01255</name>
</gene>
<comment type="subunit">
    <text evidence="2 6">Heterotetramer of two alpha and two beta chains.</text>
</comment>
<comment type="pathway">
    <text evidence="6">Amino-acid biosynthesis; L-arginine biosynthesis; N(2)-acetyl-L-ornithine from L-glutamate: step 1/4.</text>
</comment>
<feature type="binding site" evidence="6">
    <location>
        <position position="410"/>
    </location>
    <ligand>
        <name>substrate</name>
    </ligand>
</feature>
<feature type="active site" description="Nucleophile" evidence="6">
    <location>
        <position position="203"/>
    </location>
</feature>
<sequence length="415" mass="45419">MKVVPNGSVTSPQGFKAFGMYAGIKKNARKYDVSLICSDVPAVSAGTFTTSKVKAWPLQYNLKIMKNKTHRAIFGNSGNANCFNGIGGKKAVGVVAGLLARRLKIKRNQIFMNSTGIIGRSYPTEVVENALPQLVSGLSYEGGHEAARGILTTDTHPKEIAVRFSLHGKPVTVAAMAKGAGMMYPDMNVRGESPNSIKGKHATMLCFVTTDANISKRLLERALENVIRKTFNKIAIDNDQSTNDTVLILANGLAGNQKIVKQDQGFLAFESALLCVCEYIAKHLLKDGEGVTHVCEIIVKGAKTGEEGNQLCRQIATSMLVKTMLAGEDPNWGRLMGCVGSSQVAYSPELDIAFDGVPIIKNGCEVAKNKLHLRQCLKKKEYVLEIDLKKGRYEERFWTTDLTKFYVWINSQYST</sequence>
<evidence type="ECO:0000256" key="2">
    <source>
        <dbReference type="ARBA" id="ARBA00011475"/>
    </source>
</evidence>
<dbReference type="Proteomes" id="UP000178187">
    <property type="component" value="Unassembled WGS sequence"/>
</dbReference>
<comment type="caution">
    <text evidence="7">The sequence shown here is derived from an EMBL/GenBank/DDBJ whole genome shotgun (WGS) entry which is preliminary data.</text>
</comment>
<name>A0A1G1L1N9_9BACT</name>
<accession>A0A1G1L1N9</accession>
<dbReference type="GO" id="GO:0005737">
    <property type="term" value="C:cytoplasm"/>
    <property type="evidence" value="ECO:0007669"/>
    <property type="project" value="UniProtKB-SubCell"/>
</dbReference>
<protein>
    <recommendedName>
        <fullName evidence="6">Arginine biosynthesis bifunctional protein ArgJ</fullName>
    </recommendedName>
    <domain>
        <recommendedName>
            <fullName evidence="6">Glutamate N-acetyltransferase</fullName>
            <ecNumber evidence="6">2.3.1.35</ecNumber>
        </recommendedName>
        <alternativeName>
            <fullName evidence="6">Ornithine acetyltransferase</fullName>
            <shortName evidence="6">OATase</shortName>
        </alternativeName>
        <alternativeName>
            <fullName evidence="6">Ornithine transacetylase</fullName>
        </alternativeName>
    </domain>
    <domain>
        <recommendedName>
            <fullName evidence="6">Amino-acid acetyltransferase</fullName>
            <ecNumber evidence="6">2.3.1.1</ecNumber>
        </recommendedName>
        <alternativeName>
            <fullName evidence="6">N-acetylglutamate synthase</fullName>
            <shortName evidence="6">AGSase</shortName>
        </alternativeName>
    </domain>
    <component>
        <recommendedName>
            <fullName evidence="6">Arginine biosynthesis bifunctional protein ArgJ alpha chain</fullName>
        </recommendedName>
    </component>
    <component>
        <recommendedName>
            <fullName evidence="6">Arginine biosynthesis bifunctional protein ArgJ beta chain</fullName>
        </recommendedName>
    </component>
</protein>
<feature type="chain" id="PRO_5023523387" description="Arginine biosynthesis bifunctional protein ArgJ beta chain" evidence="6">
    <location>
        <begin position="203"/>
        <end position="415"/>
    </location>
</feature>
<organism evidence="7 8">
    <name type="scientific">Candidatus Danuiimicrobium aquiferis</name>
    <dbReference type="NCBI Taxonomy" id="1801832"/>
    <lineage>
        <taxon>Bacteria</taxon>
        <taxon>Pseudomonadati</taxon>
        <taxon>Candidatus Omnitrophota</taxon>
        <taxon>Candidatus Danuiimicrobium</taxon>
    </lineage>
</organism>
<dbReference type="GO" id="GO:0006526">
    <property type="term" value="P:L-arginine biosynthetic process"/>
    <property type="evidence" value="ECO:0007669"/>
    <property type="project" value="UniProtKB-UniRule"/>
</dbReference>
<keyword evidence="6" id="KW-0963">Cytoplasm</keyword>
<evidence type="ECO:0000313" key="7">
    <source>
        <dbReference type="EMBL" id="OGW99070.1"/>
    </source>
</evidence>
<evidence type="ECO:0000256" key="1">
    <source>
        <dbReference type="ARBA" id="ARBA00006774"/>
    </source>
</evidence>
<dbReference type="NCBIfam" id="NF003802">
    <property type="entry name" value="PRK05388.1"/>
    <property type="match status" value="1"/>
</dbReference>
<dbReference type="CDD" id="cd02152">
    <property type="entry name" value="OAT"/>
    <property type="match status" value="1"/>
</dbReference>
<feature type="binding site" evidence="6">
    <location>
        <position position="152"/>
    </location>
    <ligand>
        <name>substrate</name>
    </ligand>
</feature>
<dbReference type="EC" id="2.3.1.1" evidence="6"/>
<dbReference type="AlphaFoldDB" id="A0A1G1L1N9"/>
<dbReference type="GO" id="GO:0004042">
    <property type="term" value="F:L-glutamate N-acetyltransferase activity"/>
    <property type="evidence" value="ECO:0007669"/>
    <property type="project" value="UniProtKB-UniRule"/>
</dbReference>
<comment type="function">
    <text evidence="6">Catalyzes two activities which are involved in the cyclic version of arginine biosynthesis: the synthesis of N-acetylglutamate from glutamate and acetyl-CoA as the acetyl donor, and of ornithine by transacetylation between N(2)-acetylornithine and glutamate.</text>
</comment>
<evidence type="ECO:0000256" key="5">
    <source>
        <dbReference type="ARBA" id="ARBA00023315"/>
    </source>
</evidence>
<evidence type="ECO:0000256" key="4">
    <source>
        <dbReference type="ARBA" id="ARBA00022813"/>
    </source>
</evidence>